<dbReference type="AlphaFoldDB" id="A0A3L6DJN8"/>
<accession>A0A3L6DJN8</accession>
<reference evidence="1" key="1">
    <citation type="journal article" date="2018" name="Nat. Genet.">
        <title>Extensive intraspecific gene order and gene structural variations between Mo17 and other maize genomes.</title>
        <authorList>
            <person name="Sun S."/>
            <person name="Zhou Y."/>
            <person name="Chen J."/>
            <person name="Shi J."/>
            <person name="Zhao H."/>
            <person name="Zhao H."/>
            <person name="Song W."/>
            <person name="Zhang M."/>
            <person name="Cui Y."/>
            <person name="Dong X."/>
            <person name="Liu H."/>
            <person name="Ma X."/>
            <person name="Jiao Y."/>
            <person name="Wang B."/>
            <person name="Wei X."/>
            <person name="Stein J.C."/>
            <person name="Glaubitz J.C."/>
            <person name="Lu F."/>
            <person name="Yu G."/>
            <person name="Liang C."/>
            <person name="Fengler K."/>
            <person name="Li B."/>
            <person name="Rafalski A."/>
            <person name="Schnable P.S."/>
            <person name="Ware D.H."/>
            <person name="Buckler E.S."/>
            <person name="Lai J."/>
        </authorList>
    </citation>
    <scope>NUCLEOTIDE SEQUENCE [LARGE SCALE GENOMIC DNA]</scope>
    <source>
        <tissue evidence="1">Seedling</tissue>
    </source>
</reference>
<gene>
    <name evidence="1" type="ORF">Zm00014a_014447</name>
</gene>
<evidence type="ECO:0000313" key="1">
    <source>
        <dbReference type="EMBL" id="PWZ08852.1"/>
    </source>
</evidence>
<protein>
    <submittedName>
        <fullName evidence="1">Uncharacterized protein</fullName>
    </submittedName>
</protein>
<dbReference type="EMBL" id="NCVQ01000009">
    <property type="protein sequence ID" value="PWZ08852.1"/>
    <property type="molecule type" value="Genomic_DNA"/>
</dbReference>
<sequence>MPLPDVTNKKSRATPIAFSLLPAHSRHQSSFLYAQSAPSCESSLARSPMPRTAKLACAPHLPLDPLQAPCAGRVPLLGHSRAPALFSARALPFFLRAARPNAELGPALCSSSQSLRCRVPGRICVVVSFRGNAHFVVVLCFLLDPAWVLVVGQVRPCFLCLVVAVRSPHLDAGPYVLSLTCVRADKSILGRCGEAIPWSMPPSARRKA</sequence>
<proteinExistence type="predicted"/>
<dbReference type="Proteomes" id="UP000251960">
    <property type="component" value="Chromosome 8"/>
</dbReference>
<comment type="caution">
    <text evidence="1">The sequence shown here is derived from an EMBL/GenBank/DDBJ whole genome shotgun (WGS) entry which is preliminary data.</text>
</comment>
<name>A0A3L6DJN8_MAIZE</name>
<organism evidence="1">
    <name type="scientific">Zea mays</name>
    <name type="common">Maize</name>
    <dbReference type="NCBI Taxonomy" id="4577"/>
    <lineage>
        <taxon>Eukaryota</taxon>
        <taxon>Viridiplantae</taxon>
        <taxon>Streptophyta</taxon>
        <taxon>Embryophyta</taxon>
        <taxon>Tracheophyta</taxon>
        <taxon>Spermatophyta</taxon>
        <taxon>Magnoliopsida</taxon>
        <taxon>Liliopsida</taxon>
        <taxon>Poales</taxon>
        <taxon>Poaceae</taxon>
        <taxon>PACMAD clade</taxon>
        <taxon>Panicoideae</taxon>
        <taxon>Andropogonodae</taxon>
        <taxon>Andropogoneae</taxon>
        <taxon>Tripsacinae</taxon>
        <taxon>Zea</taxon>
    </lineage>
</organism>